<keyword evidence="2" id="KW-1185">Reference proteome</keyword>
<protein>
    <submittedName>
        <fullName evidence="1">Uncharacterized protein</fullName>
    </submittedName>
</protein>
<dbReference type="Proteomes" id="UP001595884">
    <property type="component" value="Unassembled WGS sequence"/>
</dbReference>
<reference evidence="2" key="1">
    <citation type="journal article" date="2019" name="Int. J. Syst. Evol. Microbiol.">
        <title>The Global Catalogue of Microorganisms (GCM) 10K type strain sequencing project: providing services to taxonomists for standard genome sequencing and annotation.</title>
        <authorList>
            <consortium name="The Broad Institute Genomics Platform"/>
            <consortium name="The Broad Institute Genome Sequencing Center for Infectious Disease"/>
            <person name="Wu L."/>
            <person name="Ma J."/>
        </authorList>
    </citation>
    <scope>NUCLEOTIDE SEQUENCE [LARGE SCALE GENOMIC DNA]</scope>
    <source>
        <strain evidence="2">CGMCC 1.12849</strain>
    </source>
</reference>
<dbReference type="RefSeq" id="WP_346059140.1">
    <property type="nucleotide sequence ID" value="NZ_BAAAVQ010000029.1"/>
</dbReference>
<accession>A0ABV9MJI0</accession>
<gene>
    <name evidence="1" type="ORF">ACFO7V_03950</name>
</gene>
<organism evidence="1 2">
    <name type="scientific">Glutamicibacter bergerei</name>
    <dbReference type="NCBI Taxonomy" id="256702"/>
    <lineage>
        <taxon>Bacteria</taxon>
        <taxon>Bacillati</taxon>
        <taxon>Actinomycetota</taxon>
        <taxon>Actinomycetes</taxon>
        <taxon>Micrococcales</taxon>
        <taxon>Micrococcaceae</taxon>
        <taxon>Glutamicibacter</taxon>
    </lineage>
</organism>
<dbReference type="EMBL" id="JBHSHE010000016">
    <property type="protein sequence ID" value="MFC4715294.1"/>
    <property type="molecule type" value="Genomic_DNA"/>
</dbReference>
<name>A0ABV9MJI0_9MICC</name>
<evidence type="ECO:0000313" key="2">
    <source>
        <dbReference type="Proteomes" id="UP001595884"/>
    </source>
</evidence>
<sequence>MRALLPWKLAKQLRATTDAHAGHVVLRYGIRESWWFMILFAG</sequence>
<proteinExistence type="predicted"/>
<evidence type="ECO:0000313" key="1">
    <source>
        <dbReference type="EMBL" id="MFC4715294.1"/>
    </source>
</evidence>
<comment type="caution">
    <text evidence="1">The sequence shown here is derived from an EMBL/GenBank/DDBJ whole genome shotgun (WGS) entry which is preliminary data.</text>
</comment>